<comment type="caution">
    <text evidence="1">The sequence shown here is derived from an EMBL/GenBank/DDBJ whole genome shotgun (WGS) entry which is preliminary data.</text>
</comment>
<proteinExistence type="predicted"/>
<reference evidence="1 2" key="1">
    <citation type="journal article" date="2018" name="Cell">
        <title>The Chara Genome: Secondary Complexity and Implications for Plant Terrestrialization.</title>
        <authorList>
            <person name="Nishiyama T."/>
            <person name="Sakayama H."/>
            <person name="Vries J.D."/>
            <person name="Buschmann H."/>
            <person name="Saint-Marcoux D."/>
            <person name="Ullrich K.K."/>
            <person name="Haas F.B."/>
            <person name="Vanderstraeten L."/>
            <person name="Becker D."/>
            <person name="Lang D."/>
            <person name="Vosolsobe S."/>
            <person name="Rombauts S."/>
            <person name="Wilhelmsson P.K.I."/>
            <person name="Janitza P."/>
            <person name="Kern R."/>
            <person name="Heyl A."/>
            <person name="Rumpler F."/>
            <person name="Villalobos L.I.A.C."/>
            <person name="Clay J.M."/>
            <person name="Skokan R."/>
            <person name="Toyoda A."/>
            <person name="Suzuki Y."/>
            <person name="Kagoshima H."/>
            <person name="Schijlen E."/>
            <person name="Tajeshwar N."/>
            <person name="Catarino B."/>
            <person name="Hetherington A.J."/>
            <person name="Saltykova A."/>
            <person name="Bonnot C."/>
            <person name="Breuninger H."/>
            <person name="Symeonidi A."/>
            <person name="Radhakrishnan G.V."/>
            <person name="Van Nieuwerburgh F."/>
            <person name="Deforce D."/>
            <person name="Chang C."/>
            <person name="Karol K.G."/>
            <person name="Hedrich R."/>
            <person name="Ulvskov P."/>
            <person name="Glockner G."/>
            <person name="Delwiche C.F."/>
            <person name="Petrasek J."/>
            <person name="Van de Peer Y."/>
            <person name="Friml J."/>
            <person name="Beilby M."/>
            <person name="Dolan L."/>
            <person name="Kohara Y."/>
            <person name="Sugano S."/>
            <person name="Fujiyama A."/>
            <person name="Delaux P.-M."/>
            <person name="Quint M."/>
            <person name="TheiBen G."/>
            <person name="Hagemann M."/>
            <person name="Harholt J."/>
            <person name="Dunand C."/>
            <person name="Zachgo S."/>
            <person name="Langdale J."/>
            <person name="Maumus F."/>
            <person name="Straeten D.V.D."/>
            <person name="Gould S.B."/>
            <person name="Rensing S.A."/>
        </authorList>
    </citation>
    <scope>NUCLEOTIDE SEQUENCE [LARGE SCALE GENOMIC DNA]</scope>
    <source>
        <strain evidence="1 2">S276</strain>
    </source>
</reference>
<evidence type="ECO:0000313" key="2">
    <source>
        <dbReference type="Proteomes" id="UP000265515"/>
    </source>
</evidence>
<keyword evidence="2" id="KW-1185">Reference proteome</keyword>
<name>A0A388L8E4_CHABU</name>
<protein>
    <submittedName>
        <fullName evidence="1">Uncharacterized protein</fullName>
    </submittedName>
</protein>
<evidence type="ECO:0000313" key="1">
    <source>
        <dbReference type="EMBL" id="GBG78567.1"/>
    </source>
</evidence>
<dbReference type="EMBL" id="BFEA01000298">
    <property type="protein sequence ID" value="GBG78567.1"/>
    <property type="molecule type" value="Genomic_DNA"/>
</dbReference>
<gene>
    <name evidence="1" type="ORF">CBR_g27791</name>
</gene>
<dbReference type="Gramene" id="GBG78567">
    <property type="protein sequence ID" value="GBG78567"/>
    <property type="gene ID" value="CBR_g27791"/>
</dbReference>
<organism evidence="1 2">
    <name type="scientific">Chara braunii</name>
    <name type="common">Braun's stonewort</name>
    <dbReference type="NCBI Taxonomy" id="69332"/>
    <lineage>
        <taxon>Eukaryota</taxon>
        <taxon>Viridiplantae</taxon>
        <taxon>Streptophyta</taxon>
        <taxon>Charophyceae</taxon>
        <taxon>Charales</taxon>
        <taxon>Characeae</taxon>
        <taxon>Chara</taxon>
    </lineage>
</organism>
<accession>A0A388L8E4</accession>
<dbReference type="AlphaFoldDB" id="A0A388L8E4"/>
<dbReference type="Proteomes" id="UP000265515">
    <property type="component" value="Unassembled WGS sequence"/>
</dbReference>
<sequence length="83" mass="9113">MTTGDSPFSAKRISANAFHRAASPAPVLGRRVSNISSMLSKSMAPPAIRVVVFGWVHFCPSWTDKLYFLSTDVISSPSARKWE</sequence>